<keyword evidence="2" id="KW-1185">Reference proteome</keyword>
<accession>A0ABV2H3Z9</accession>
<evidence type="ECO:0000313" key="1">
    <source>
        <dbReference type="EMBL" id="MET3585137.1"/>
    </source>
</evidence>
<proteinExistence type="predicted"/>
<evidence type="ECO:0000313" key="2">
    <source>
        <dbReference type="Proteomes" id="UP001549031"/>
    </source>
</evidence>
<name>A0ABV2H3Z9_9HYPH</name>
<protein>
    <submittedName>
        <fullName evidence="1">Uncharacterized protein</fullName>
    </submittedName>
</protein>
<reference evidence="1 2" key="1">
    <citation type="submission" date="2024-06" db="EMBL/GenBank/DDBJ databases">
        <title>Genomic Encyclopedia of Type Strains, Phase IV (KMG-IV): sequencing the most valuable type-strain genomes for metagenomic binning, comparative biology and taxonomic classification.</title>
        <authorList>
            <person name="Goeker M."/>
        </authorList>
    </citation>
    <scope>NUCLEOTIDE SEQUENCE [LARGE SCALE GENOMIC DNA]</scope>
    <source>
        <strain evidence="1 2">DSM 105042</strain>
    </source>
</reference>
<dbReference type="Proteomes" id="UP001549031">
    <property type="component" value="Unassembled WGS sequence"/>
</dbReference>
<comment type="caution">
    <text evidence="1">The sequence shown here is derived from an EMBL/GenBank/DDBJ whole genome shotgun (WGS) entry which is preliminary data.</text>
</comment>
<sequence>MAGMALIGVGLLILDGRLFRRRPAIAAR</sequence>
<gene>
    <name evidence="1" type="ORF">ABID21_001239</name>
</gene>
<organism evidence="1 2">
    <name type="scientific">Pseudorhizobium tarimense</name>
    <dbReference type="NCBI Taxonomy" id="1079109"/>
    <lineage>
        <taxon>Bacteria</taxon>
        <taxon>Pseudomonadati</taxon>
        <taxon>Pseudomonadota</taxon>
        <taxon>Alphaproteobacteria</taxon>
        <taxon>Hyphomicrobiales</taxon>
        <taxon>Rhizobiaceae</taxon>
        <taxon>Rhizobium/Agrobacterium group</taxon>
        <taxon>Pseudorhizobium</taxon>
    </lineage>
</organism>
<dbReference type="EMBL" id="JBEPLJ010000004">
    <property type="protein sequence ID" value="MET3585137.1"/>
    <property type="molecule type" value="Genomic_DNA"/>
</dbReference>